<protein>
    <submittedName>
        <fullName evidence="7">Sigma-70 family RNA polymerase sigma factor</fullName>
    </submittedName>
</protein>
<sequence>MHTLEQAELHKLLDGCKKGNRHSQDKLYSQYYSYSMSICLRYSKDRNEAIEILNDGFFKVLTNLDKYTRGLSFKAWLRKVMINTAIDYYRRNEKHWQTVDISFAKDEGQSVDLIDAISEKEIIALIQLLPASYRIVFNLFVIEGYKHEEIAEKLNISVGTSKSNLSIARSKLKRTLATWRKENYKDHG</sequence>
<dbReference type="NCBIfam" id="TIGR02937">
    <property type="entry name" value="sigma70-ECF"/>
    <property type="match status" value="1"/>
</dbReference>
<dbReference type="PANTHER" id="PTHR43133:SF46">
    <property type="entry name" value="RNA POLYMERASE SIGMA-70 FACTOR ECF SUBFAMILY"/>
    <property type="match status" value="1"/>
</dbReference>
<keyword evidence="4" id="KW-0804">Transcription</keyword>
<keyword evidence="3" id="KW-0731">Sigma factor</keyword>
<dbReference type="SUPFAM" id="SSF88946">
    <property type="entry name" value="Sigma2 domain of RNA polymerase sigma factors"/>
    <property type="match status" value="1"/>
</dbReference>
<dbReference type="CDD" id="cd06171">
    <property type="entry name" value="Sigma70_r4"/>
    <property type="match status" value="1"/>
</dbReference>
<reference evidence="7" key="1">
    <citation type="submission" date="2023-06" db="EMBL/GenBank/DDBJ databases">
        <title>Genomic of Agaribacillus aureum.</title>
        <authorList>
            <person name="Wang G."/>
        </authorList>
    </citation>
    <scope>NUCLEOTIDE SEQUENCE</scope>
    <source>
        <strain evidence="7">BMA12</strain>
    </source>
</reference>
<dbReference type="InterPro" id="IPR013249">
    <property type="entry name" value="RNA_pol_sigma70_r4_t2"/>
</dbReference>
<dbReference type="InterPro" id="IPR036388">
    <property type="entry name" value="WH-like_DNA-bd_sf"/>
</dbReference>
<evidence type="ECO:0000256" key="1">
    <source>
        <dbReference type="ARBA" id="ARBA00010641"/>
    </source>
</evidence>
<evidence type="ECO:0000256" key="3">
    <source>
        <dbReference type="ARBA" id="ARBA00023082"/>
    </source>
</evidence>
<dbReference type="EMBL" id="JAUJEB010000001">
    <property type="protein sequence ID" value="MDN5212638.1"/>
    <property type="molecule type" value="Genomic_DNA"/>
</dbReference>
<comment type="similarity">
    <text evidence="1">Belongs to the sigma-70 factor family. ECF subfamily.</text>
</comment>
<dbReference type="Gene3D" id="1.10.10.10">
    <property type="entry name" value="Winged helix-like DNA-binding domain superfamily/Winged helix DNA-binding domain"/>
    <property type="match status" value="1"/>
</dbReference>
<comment type="caution">
    <text evidence="7">The sequence shown here is derived from an EMBL/GenBank/DDBJ whole genome shotgun (WGS) entry which is preliminary data.</text>
</comment>
<dbReference type="InterPro" id="IPR014284">
    <property type="entry name" value="RNA_pol_sigma-70_dom"/>
</dbReference>
<dbReference type="InterPro" id="IPR013325">
    <property type="entry name" value="RNA_pol_sigma_r2"/>
</dbReference>
<dbReference type="Pfam" id="PF08281">
    <property type="entry name" value="Sigma70_r4_2"/>
    <property type="match status" value="1"/>
</dbReference>
<dbReference type="Gene3D" id="1.10.1740.10">
    <property type="match status" value="1"/>
</dbReference>
<keyword evidence="8" id="KW-1185">Reference proteome</keyword>
<name>A0ABT8L4I7_9BACT</name>
<organism evidence="7 8">
    <name type="scientific">Agaribacillus aureus</name>
    <dbReference type="NCBI Taxonomy" id="3051825"/>
    <lineage>
        <taxon>Bacteria</taxon>
        <taxon>Pseudomonadati</taxon>
        <taxon>Bacteroidota</taxon>
        <taxon>Cytophagia</taxon>
        <taxon>Cytophagales</taxon>
        <taxon>Splendidivirgaceae</taxon>
        <taxon>Agaribacillus</taxon>
    </lineage>
</organism>
<feature type="domain" description="RNA polymerase sigma-70 region 2" evidence="5">
    <location>
        <begin position="27"/>
        <end position="93"/>
    </location>
</feature>
<dbReference type="InterPro" id="IPR013324">
    <property type="entry name" value="RNA_pol_sigma_r3/r4-like"/>
</dbReference>
<proteinExistence type="inferred from homology"/>
<evidence type="ECO:0000313" key="7">
    <source>
        <dbReference type="EMBL" id="MDN5212638.1"/>
    </source>
</evidence>
<evidence type="ECO:0000256" key="4">
    <source>
        <dbReference type="ARBA" id="ARBA00023163"/>
    </source>
</evidence>
<dbReference type="Pfam" id="PF04542">
    <property type="entry name" value="Sigma70_r2"/>
    <property type="match status" value="1"/>
</dbReference>
<dbReference type="Proteomes" id="UP001172083">
    <property type="component" value="Unassembled WGS sequence"/>
</dbReference>
<keyword evidence="2" id="KW-0805">Transcription regulation</keyword>
<dbReference type="RefSeq" id="WP_346757955.1">
    <property type="nucleotide sequence ID" value="NZ_JAUJEB010000001.1"/>
</dbReference>
<feature type="domain" description="RNA polymerase sigma factor 70 region 4 type 2" evidence="6">
    <location>
        <begin position="121"/>
        <end position="172"/>
    </location>
</feature>
<dbReference type="InterPro" id="IPR007627">
    <property type="entry name" value="RNA_pol_sigma70_r2"/>
</dbReference>
<dbReference type="SUPFAM" id="SSF88659">
    <property type="entry name" value="Sigma3 and sigma4 domains of RNA polymerase sigma factors"/>
    <property type="match status" value="1"/>
</dbReference>
<gene>
    <name evidence="7" type="ORF">QQ020_11300</name>
</gene>
<evidence type="ECO:0000313" key="8">
    <source>
        <dbReference type="Proteomes" id="UP001172083"/>
    </source>
</evidence>
<accession>A0ABT8L4I7</accession>
<dbReference type="InterPro" id="IPR039425">
    <property type="entry name" value="RNA_pol_sigma-70-like"/>
</dbReference>
<evidence type="ECO:0000259" key="5">
    <source>
        <dbReference type="Pfam" id="PF04542"/>
    </source>
</evidence>
<dbReference type="PANTHER" id="PTHR43133">
    <property type="entry name" value="RNA POLYMERASE ECF-TYPE SIGMA FACTO"/>
    <property type="match status" value="1"/>
</dbReference>
<evidence type="ECO:0000259" key="6">
    <source>
        <dbReference type="Pfam" id="PF08281"/>
    </source>
</evidence>
<evidence type="ECO:0000256" key="2">
    <source>
        <dbReference type="ARBA" id="ARBA00023015"/>
    </source>
</evidence>